<feature type="domain" description="Alcohol dehydrogenase-like C-terminal" evidence="8">
    <location>
        <begin position="184"/>
        <end position="310"/>
    </location>
</feature>
<dbReference type="InterPro" id="IPR011032">
    <property type="entry name" value="GroES-like_sf"/>
</dbReference>
<keyword evidence="6" id="KW-0560">Oxidoreductase</keyword>
<keyword evidence="11" id="KW-1185">Reference proteome</keyword>
<comment type="similarity">
    <text evidence="2">Belongs to the zinc-containing alcohol dehydrogenase family.</text>
</comment>
<dbReference type="Pfam" id="PF00107">
    <property type="entry name" value="ADH_zinc_N"/>
    <property type="match status" value="1"/>
</dbReference>
<reference evidence="11" key="1">
    <citation type="journal article" date="2019" name="Int. J. Syst. Evol. Microbiol.">
        <title>The Global Catalogue of Microorganisms (GCM) 10K type strain sequencing project: providing services to taxonomists for standard genome sequencing and annotation.</title>
        <authorList>
            <consortium name="The Broad Institute Genomics Platform"/>
            <consortium name="The Broad Institute Genome Sequencing Center for Infectious Disease"/>
            <person name="Wu L."/>
            <person name="Ma J."/>
        </authorList>
    </citation>
    <scope>NUCLEOTIDE SEQUENCE [LARGE SCALE GENOMIC DNA]</scope>
    <source>
        <strain evidence="11">CGMCC 1.15407</strain>
    </source>
</reference>
<evidence type="ECO:0000256" key="2">
    <source>
        <dbReference type="ARBA" id="ARBA00008072"/>
    </source>
</evidence>
<dbReference type="SUPFAM" id="SSF50129">
    <property type="entry name" value="GroES-like"/>
    <property type="match status" value="1"/>
</dbReference>
<dbReference type="InterPro" id="IPR013154">
    <property type="entry name" value="ADH-like_N"/>
</dbReference>
<dbReference type="NCBIfam" id="TIGR03366">
    <property type="entry name" value="HpnZ_proposed"/>
    <property type="match status" value="1"/>
</dbReference>
<evidence type="ECO:0000313" key="11">
    <source>
        <dbReference type="Proteomes" id="UP000647339"/>
    </source>
</evidence>
<dbReference type="Proteomes" id="UP000647339">
    <property type="component" value="Unassembled WGS sequence"/>
</dbReference>
<organism evidence="10 11">
    <name type="scientific">Echinicola rosea</name>
    <dbReference type="NCBI Taxonomy" id="1807691"/>
    <lineage>
        <taxon>Bacteria</taxon>
        <taxon>Pseudomonadati</taxon>
        <taxon>Bacteroidota</taxon>
        <taxon>Cytophagia</taxon>
        <taxon>Cytophagales</taxon>
        <taxon>Cyclobacteriaceae</taxon>
        <taxon>Echinicola</taxon>
    </lineage>
</organism>
<evidence type="ECO:0000256" key="1">
    <source>
        <dbReference type="ARBA" id="ARBA00001947"/>
    </source>
</evidence>
<evidence type="ECO:0000256" key="4">
    <source>
        <dbReference type="ARBA" id="ARBA00022723"/>
    </source>
</evidence>
<comment type="caution">
    <text evidence="10">The sequence shown here is derived from an EMBL/GenBank/DDBJ whole genome shotgun (WGS) entry which is preliminary data.</text>
</comment>
<dbReference type="Pfam" id="PF08240">
    <property type="entry name" value="ADH_N"/>
    <property type="match status" value="1"/>
</dbReference>
<dbReference type="Gene3D" id="3.90.180.10">
    <property type="entry name" value="Medium-chain alcohol dehydrogenases, catalytic domain"/>
    <property type="match status" value="1"/>
</dbReference>
<dbReference type="CDD" id="cd08231">
    <property type="entry name" value="MDR_TM0436_like"/>
    <property type="match status" value="1"/>
</dbReference>
<dbReference type="PANTHER" id="PTHR42940:SF3">
    <property type="entry name" value="ALCOHOL DEHYDROGENASE 1-RELATED"/>
    <property type="match status" value="1"/>
</dbReference>
<evidence type="ECO:0000256" key="5">
    <source>
        <dbReference type="ARBA" id="ARBA00022833"/>
    </source>
</evidence>
<keyword evidence="7" id="KW-0520">NAD</keyword>
<comment type="cofactor">
    <cofactor evidence="1">
        <name>Zn(2+)</name>
        <dbReference type="ChEBI" id="CHEBI:29105"/>
    </cofactor>
</comment>
<proteinExistence type="inferred from homology"/>
<gene>
    <name evidence="10" type="primary">adh</name>
    <name evidence="10" type="ORF">GCM10011339_04280</name>
</gene>
<keyword evidence="5" id="KW-0862">Zinc</keyword>
<evidence type="ECO:0000259" key="9">
    <source>
        <dbReference type="Pfam" id="PF08240"/>
    </source>
</evidence>
<dbReference type="PANTHER" id="PTHR42940">
    <property type="entry name" value="ALCOHOL DEHYDROGENASE 1-RELATED"/>
    <property type="match status" value="1"/>
</dbReference>
<dbReference type="InterPro" id="IPR017743">
    <property type="entry name" value="ADH_phosphonate_catab-assoc"/>
</dbReference>
<dbReference type="EC" id="1.1.1.1" evidence="3"/>
<evidence type="ECO:0000256" key="3">
    <source>
        <dbReference type="ARBA" id="ARBA00013190"/>
    </source>
</evidence>
<evidence type="ECO:0000259" key="8">
    <source>
        <dbReference type="Pfam" id="PF00107"/>
    </source>
</evidence>
<name>A0ABQ1UKB0_9BACT</name>
<feature type="domain" description="Alcohol dehydrogenase-like N-terminal" evidence="9">
    <location>
        <begin position="22"/>
        <end position="143"/>
    </location>
</feature>
<evidence type="ECO:0000256" key="7">
    <source>
        <dbReference type="ARBA" id="ARBA00023027"/>
    </source>
</evidence>
<dbReference type="Gene3D" id="3.40.50.720">
    <property type="entry name" value="NAD(P)-binding Rossmann-like Domain"/>
    <property type="match status" value="1"/>
</dbReference>
<dbReference type="InterPro" id="IPR036291">
    <property type="entry name" value="NAD(P)-bd_dom_sf"/>
</dbReference>
<dbReference type="SUPFAM" id="SSF51735">
    <property type="entry name" value="NAD(P)-binding Rossmann-fold domains"/>
    <property type="match status" value="1"/>
</dbReference>
<keyword evidence="4" id="KW-0479">Metal-binding</keyword>
<evidence type="ECO:0000313" key="10">
    <source>
        <dbReference type="EMBL" id="GGF19389.1"/>
    </source>
</evidence>
<evidence type="ECO:0000256" key="6">
    <source>
        <dbReference type="ARBA" id="ARBA00023002"/>
    </source>
</evidence>
<dbReference type="EMBL" id="BMIU01000001">
    <property type="protein sequence ID" value="GGF19389.1"/>
    <property type="molecule type" value="Genomic_DNA"/>
</dbReference>
<protein>
    <recommendedName>
        <fullName evidence="3">alcohol dehydrogenase</fullName>
        <ecNumber evidence="3">1.1.1.1</ecNumber>
    </recommendedName>
</protein>
<sequence>MVFIDANTPFSPTIIDLPQLKEGELLVRNHYATICASDLHTFYGRRKSCGHSILGHEIIGTITALAGKGVLDYFGNPLKKGDKITWSVYAYDPQSPTSRKGFPQKSEALYKYGHEQMNEAYKLNGGFSSHCHLREGTTIFKLPYSLTEKEAAPLNCTHATIAGALRLAGNLKGKNVLVNGVGMLGLSACAMAKEKGAAQVWAQDLHPDKLAFSKSFGADHTILFKDLESKILTKPYGKIDIIIETSGVPEAMEKCIQLLGIGGTMILVGAVFPQRDLLVNAEHLVRNLLTIKGLHNYIPQDLASAIDFLSTAKRKYPFESLVGKEFALEELDSAFEAGNEGRYYRVGIKP</sequence>
<dbReference type="InterPro" id="IPR013149">
    <property type="entry name" value="ADH-like_C"/>
</dbReference>
<accession>A0ABQ1UKB0</accession>